<feature type="transmembrane region" description="Helical" evidence="1">
    <location>
        <begin position="41"/>
        <end position="60"/>
    </location>
</feature>
<name>A0A0P7Y9T7_9HYPH</name>
<keyword evidence="1" id="KW-0812">Transmembrane</keyword>
<organism evidence="2 4">
    <name type="scientific">Saliniramus fredricksonii</name>
    <dbReference type="NCBI Taxonomy" id="1653334"/>
    <lineage>
        <taxon>Bacteria</taxon>
        <taxon>Pseudomonadati</taxon>
        <taxon>Pseudomonadota</taxon>
        <taxon>Alphaproteobacteria</taxon>
        <taxon>Hyphomicrobiales</taxon>
        <taxon>Salinarimonadaceae</taxon>
        <taxon>Saliniramus</taxon>
    </lineage>
</organism>
<reference evidence="3 5" key="2">
    <citation type="submission" date="2016-08" db="EMBL/GenBank/DDBJ databases">
        <authorList>
            <person name="Varghese N."/>
            <person name="Submissions Spin"/>
        </authorList>
    </citation>
    <scope>NUCLEOTIDE SEQUENCE [LARGE SCALE GENOMIC DNA]</scope>
    <source>
        <strain evidence="3 5">HL-109</strain>
    </source>
</reference>
<evidence type="ECO:0000313" key="5">
    <source>
        <dbReference type="Proteomes" id="UP000182800"/>
    </source>
</evidence>
<protein>
    <submittedName>
        <fullName evidence="2">Uncharacterized protein</fullName>
    </submittedName>
</protein>
<sequence length="241" mass="26422">MIARRDTGREMARESVFYRQPHPAIGQRQAGPPQKLIRADLLVLVLIVLVCAAGIAAFSMSRHLLLPTKSEPQEPIMHDLRFAGQSLRVAEHWLAISDGVPGRLSLRIPLADIIGDAAAPEAQLIVALAAPDRAVAPADRPRLIYARFLSSDASTFGGNLVRRSFRDDTPYAGEVLLLAPPEGRNFAARCAQRGDGPVAPTCSAELRRNGLDIQLQMAKADVRHWERIVLWLNTDLLAPHE</sequence>
<proteinExistence type="predicted"/>
<evidence type="ECO:0000256" key="1">
    <source>
        <dbReference type="SAM" id="Phobius"/>
    </source>
</evidence>
<dbReference type="AlphaFoldDB" id="A0A0P7Y9T7"/>
<dbReference type="RefSeq" id="WP_074444849.1">
    <property type="nucleotide sequence ID" value="NZ_FMBM01000002.1"/>
</dbReference>
<keyword evidence="1" id="KW-1133">Transmembrane helix</keyword>
<evidence type="ECO:0000313" key="4">
    <source>
        <dbReference type="Proteomes" id="UP000050497"/>
    </source>
</evidence>
<keyword evidence="5" id="KW-1185">Reference proteome</keyword>
<dbReference type="OrthoDB" id="7959514at2"/>
<dbReference type="EMBL" id="LJSX01000012">
    <property type="protein sequence ID" value="KPQ10851.1"/>
    <property type="molecule type" value="Genomic_DNA"/>
</dbReference>
<evidence type="ECO:0000313" key="3">
    <source>
        <dbReference type="EMBL" id="SCC81077.1"/>
    </source>
</evidence>
<reference evidence="2 4" key="1">
    <citation type="submission" date="2015-09" db="EMBL/GenBank/DDBJ databases">
        <title>Identification and resolution of microdiversity through metagenomic sequencing of parallel consortia.</title>
        <authorList>
            <person name="Nelson W.C."/>
            <person name="Romine M.F."/>
            <person name="Lindemann S.R."/>
        </authorList>
    </citation>
    <scope>NUCLEOTIDE SEQUENCE [LARGE SCALE GENOMIC DNA]</scope>
    <source>
        <strain evidence="2">HL-109</strain>
    </source>
</reference>
<evidence type="ECO:0000313" key="2">
    <source>
        <dbReference type="EMBL" id="KPQ10851.1"/>
    </source>
</evidence>
<dbReference type="EMBL" id="FMBM01000002">
    <property type="protein sequence ID" value="SCC81077.1"/>
    <property type="molecule type" value="Genomic_DNA"/>
</dbReference>
<keyword evidence="1" id="KW-0472">Membrane</keyword>
<dbReference type="Proteomes" id="UP000182800">
    <property type="component" value="Unassembled WGS sequence"/>
</dbReference>
<dbReference type="Proteomes" id="UP000050497">
    <property type="component" value="Unassembled WGS sequence"/>
</dbReference>
<accession>A0A0P7Y9T7</accession>
<gene>
    <name evidence="3" type="ORF">GA0071312_2007</name>
    <name evidence="2" type="ORF">HLUCCO17_09180</name>
</gene>
<comment type="caution">
    <text evidence="2">The sequence shown here is derived from an EMBL/GenBank/DDBJ whole genome shotgun (WGS) entry which is preliminary data.</text>
</comment>
<dbReference type="STRING" id="1653334.GA0071312_2007"/>